<sequence length="31" mass="3390">MRPTTSIRTLQYAIIALFSLTGIAPIALMLL</sequence>
<dbReference type="Proteomes" id="UP000570361">
    <property type="component" value="Unassembled WGS sequence"/>
</dbReference>
<comment type="caution">
    <text evidence="2">The sequence shown here is derived from an EMBL/GenBank/DDBJ whole genome shotgun (WGS) entry which is preliminary data.</text>
</comment>
<name>A0A7W5AZS6_9BACL</name>
<reference evidence="2 3" key="1">
    <citation type="submission" date="2020-08" db="EMBL/GenBank/DDBJ databases">
        <title>Genomic Encyclopedia of Type Strains, Phase III (KMG-III): the genomes of soil and plant-associated and newly described type strains.</title>
        <authorList>
            <person name="Whitman W."/>
        </authorList>
    </citation>
    <scope>NUCLEOTIDE SEQUENCE [LARGE SCALE GENOMIC DNA]</scope>
    <source>
        <strain evidence="2 3">CECT 5862</strain>
    </source>
</reference>
<dbReference type="AlphaFoldDB" id="A0A7W5AZS6"/>
<evidence type="ECO:0000313" key="3">
    <source>
        <dbReference type="Proteomes" id="UP000570361"/>
    </source>
</evidence>
<organism evidence="2 3">
    <name type="scientific">Paenibacillus phyllosphaerae</name>
    <dbReference type="NCBI Taxonomy" id="274593"/>
    <lineage>
        <taxon>Bacteria</taxon>
        <taxon>Bacillati</taxon>
        <taxon>Bacillota</taxon>
        <taxon>Bacilli</taxon>
        <taxon>Bacillales</taxon>
        <taxon>Paenibacillaceae</taxon>
        <taxon>Paenibacillus</taxon>
    </lineage>
</organism>
<keyword evidence="3" id="KW-1185">Reference proteome</keyword>
<evidence type="ECO:0000256" key="1">
    <source>
        <dbReference type="SAM" id="Phobius"/>
    </source>
</evidence>
<keyword evidence="1" id="KW-0472">Membrane</keyword>
<accession>A0A7W5AZS6</accession>
<keyword evidence="1" id="KW-1133">Transmembrane helix</keyword>
<evidence type="ECO:0000313" key="2">
    <source>
        <dbReference type="EMBL" id="MBB3111459.1"/>
    </source>
</evidence>
<dbReference type="EMBL" id="JACHXK010000007">
    <property type="protein sequence ID" value="MBB3111459.1"/>
    <property type="molecule type" value="Genomic_DNA"/>
</dbReference>
<feature type="transmembrane region" description="Helical" evidence="1">
    <location>
        <begin position="12"/>
        <end position="30"/>
    </location>
</feature>
<protein>
    <submittedName>
        <fullName evidence="2">Uncharacterized protein</fullName>
    </submittedName>
</protein>
<gene>
    <name evidence="2" type="ORF">FHS18_003527</name>
</gene>
<keyword evidence="1" id="KW-0812">Transmembrane</keyword>
<proteinExistence type="predicted"/>